<accession>A0ACB8ATA3</accession>
<reference evidence="1" key="1">
    <citation type="journal article" date="2021" name="New Phytol.">
        <title>Evolutionary innovations through gain and loss of genes in the ectomycorrhizal Boletales.</title>
        <authorList>
            <person name="Wu G."/>
            <person name="Miyauchi S."/>
            <person name="Morin E."/>
            <person name="Kuo A."/>
            <person name="Drula E."/>
            <person name="Varga T."/>
            <person name="Kohler A."/>
            <person name="Feng B."/>
            <person name="Cao Y."/>
            <person name="Lipzen A."/>
            <person name="Daum C."/>
            <person name="Hundley H."/>
            <person name="Pangilinan J."/>
            <person name="Johnson J."/>
            <person name="Barry K."/>
            <person name="LaButti K."/>
            <person name="Ng V."/>
            <person name="Ahrendt S."/>
            <person name="Min B."/>
            <person name="Choi I.G."/>
            <person name="Park H."/>
            <person name="Plett J.M."/>
            <person name="Magnuson J."/>
            <person name="Spatafora J.W."/>
            <person name="Nagy L.G."/>
            <person name="Henrissat B."/>
            <person name="Grigoriev I.V."/>
            <person name="Yang Z.L."/>
            <person name="Xu J."/>
            <person name="Martin F.M."/>
        </authorList>
    </citation>
    <scope>NUCLEOTIDE SEQUENCE</scope>
    <source>
        <strain evidence="1">ATCC 28755</strain>
    </source>
</reference>
<gene>
    <name evidence="1" type="ORF">BJ138DRAFT_6295</name>
</gene>
<name>A0ACB8ATA3_9AGAM</name>
<evidence type="ECO:0000313" key="2">
    <source>
        <dbReference type="Proteomes" id="UP000790377"/>
    </source>
</evidence>
<keyword evidence="2" id="KW-1185">Reference proteome</keyword>
<protein>
    <submittedName>
        <fullName evidence="1">Uncharacterized protein</fullName>
    </submittedName>
</protein>
<proteinExistence type="predicted"/>
<dbReference type="EMBL" id="MU267589">
    <property type="protein sequence ID" value="KAH7916725.1"/>
    <property type="molecule type" value="Genomic_DNA"/>
</dbReference>
<comment type="caution">
    <text evidence="1">The sequence shown here is derived from an EMBL/GenBank/DDBJ whole genome shotgun (WGS) entry which is preliminary data.</text>
</comment>
<evidence type="ECO:0000313" key="1">
    <source>
        <dbReference type="EMBL" id="KAH7916725.1"/>
    </source>
</evidence>
<organism evidence="1 2">
    <name type="scientific">Hygrophoropsis aurantiaca</name>
    <dbReference type="NCBI Taxonomy" id="72124"/>
    <lineage>
        <taxon>Eukaryota</taxon>
        <taxon>Fungi</taxon>
        <taxon>Dikarya</taxon>
        <taxon>Basidiomycota</taxon>
        <taxon>Agaricomycotina</taxon>
        <taxon>Agaricomycetes</taxon>
        <taxon>Agaricomycetidae</taxon>
        <taxon>Boletales</taxon>
        <taxon>Coniophorineae</taxon>
        <taxon>Hygrophoropsidaceae</taxon>
        <taxon>Hygrophoropsis</taxon>
    </lineage>
</organism>
<sequence>MEAEIGIAVSAANVLQRTQWCRVAAVCVVLFDHAITFRQEFNLIWKRSWTLMTCLFLLTRYAGGIILIVTTYEFTSTSFSETVSNHYFVFDGHGSLFIVWCAQAIMQLRIYAMSQKSKIILAVMLCSFIAEITGNLVILEQYYFNGSGTATMVPISIFPTFRICTGTKTDENFRNLYIPNLCFESLLVLLSLYTGLKDAARTREYSGRWKMGPTMRMLILYNLLYFIAVLVVAVGSMGVPAEYLYILIGFSLAMAMILATRLVLAIRSPHTFSSHRLLDSEGTQLSTVNRSFSTRPRLGSPEEGQYVVDDEGAYHPSQVIVIGH</sequence>
<dbReference type="Proteomes" id="UP000790377">
    <property type="component" value="Unassembled WGS sequence"/>
</dbReference>